<dbReference type="EMBL" id="GBRH01233672">
    <property type="protein sequence ID" value="JAD64223.1"/>
    <property type="molecule type" value="Transcribed_RNA"/>
</dbReference>
<organism evidence="1">
    <name type="scientific">Arundo donax</name>
    <name type="common">Giant reed</name>
    <name type="synonym">Donax arundinaceus</name>
    <dbReference type="NCBI Taxonomy" id="35708"/>
    <lineage>
        <taxon>Eukaryota</taxon>
        <taxon>Viridiplantae</taxon>
        <taxon>Streptophyta</taxon>
        <taxon>Embryophyta</taxon>
        <taxon>Tracheophyta</taxon>
        <taxon>Spermatophyta</taxon>
        <taxon>Magnoliopsida</taxon>
        <taxon>Liliopsida</taxon>
        <taxon>Poales</taxon>
        <taxon>Poaceae</taxon>
        <taxon>PACMAD clade</taxon>
        <taxon>Arundinoideae</taxon>
        <taxon>Arundineae</taxon>
        <taxon>Arundo</taxon>
    </lineage>
</organism>
<sequence>MKRIVTKNIITYKIRKG</sequence>
<proteinExistence type="predicted"/>
<reference evidence="1" key="2">
    <citation type="journal article" date="2015" name="Data Brief">
        <title>Shoot transcriptome of the giant reed, Arundo donax.</title>
        <authorList>
            <person name="Barrero R.A."/>
            <person name="Guerrero F.D."/>
            <person name="Moolhuijzen P."/>
            <person name="Goolsby J.A."/>
            <person name="Tidwell J."/>
            <person name="Bellgard S.E."/>
            <person name="Bellgard M.I."/>
        </authorList>
    </citation>
    <scope>NUCLEOTIDE SEQUENCE</scope>
    <source>
        <tissue evidence="1">Shoot tissue taken approximately 20 cm above the soil surface</tissue>
    </source>
</reference>
<reference evidence="1" key="1">
    <citation type="submission" date="2014-09" db="EMBL/GenBank/DDBJ databases">
        <authorList>
            <person name="Magalhaes I.L.F."/>
            <person name="Oliveira U."/>
            <person name="Santos F.R."/>
            <person name="Vidigal T.H.D.A."/>
            <person name="Brescovit A.D."/>
            <person name="Santos A.J."/>
        </authorList>
    </citation>
    <scope>NUCLEOTIDE SEQUENCE</scope>
    <source>
        <tissue evidence="1">Shoot tissue taken approximately 20 cm above the soil surface</tissue>
    </source>
</reference>
<name>A0A0A9BQ07_ARUDO</name>
<evidence type="ECO:0000313" key="1">
    <source>
        <dbReference type="EMBL" id="JAD64223.1"/>
    </source>
</evidence>
<dbReference type="AlphaFoldDB" id="A0A0A9BQ07"/>
<accession>A0A0A9BQ07</accession>
<protein>
    <submittedName>
        <fullName evidence="1">Uncharacterized protein</fullName>
    </submittedName>
</protein>